<evidence type="ECO:0000256" key="11">
    <source>
        <dbReference type="SAM" id="MobiDB-lite"/>
    </source>
</evidence>
<evidence type="ECO:0000313" key="15">
    <source>
        <dbReference type="Proteomes" id="UP001143981"/>
    </source>
</evidence>
<comment type="subcellular location">
    <subcellularLocation>
        <location evidence="1">Membrane</location>
        <topology evidence="1">Multi-pass membrane protein</topology>
    </subcellularLocation>
</comment>
<feature type="compositionally biased region" description="Polar residues" evidence="11">
    <location>
        <begin position="514"/>
        <end position="531"/>
    </location>
</feature>
<keyword evidence="6 12" id="KW-1133">Transmembrane helix</keyword>
<dbReference type="PANTHER" id="PTHR31382:SF1">
    <property type="entry name" value="SODIUM ION_PROTON EXCHANGER (EUROFUNG)"/>
    <property type="match status" value="1"/>
</dbReference>
<organism evidence="14 15">
    <name type="scientific">Coemansia biformis</name>
    <dbReference type="NCBI Taxonomy" id="1286918"/>
    <lineage>
        <taxon>Eukaryota</taxon>
        <taxon>Fungi</taxon>
        <taxon>Fungi incertae sedis</taxon>
        <taxon>Zoopagomycota</taxon>
        <taxon>Kickxellomycotina</taxon>
        <taxon>Kickxellomycetes</taxon>
        <taxon>Kickxellales</taxon>
        <taxon>Kickxellaceae</taxon>
        <taxon>Coemansia</taxon>
    </lineage>
</organism>
<dbReference type="InterPro" id="IPR038770">
    <property type="entry name" value="Na+/solute_symporter_sf"/>
</dbReference>
<keyword evidence="3" id="KW-0813">Transport</keyword>
<dbReference type="GO" id="GO:0036376">
    <property type="term" value="P:sodium ion export across plasma membrane"/>
    <property type="evidence" value="ECO:0007669"/>
    <property type="project" value="InterPro"/>
</dbReference>
<feature type="compositionally biased region" description="Low complexity" evidence="11">
    <location>
        <begin position="498"/>
        <end position="513"/>
    </location>
</feature>
<evidence type="ECO:0000256" key="12">
    <source>
        <dbReference type="SAM" id="Phobius"/>
    </source>
</evidence>
<feature type="transmembrane region" description="Helical" evidence="12">
    <location>
        <begin position="320"/>
        <end position="343"/>
    </location>
</feature>
<dbReference type="GO" id="GO:0120029">
    <property type="term" value="P:proton export across plasma membrane"/>
    <property type="evidence" value="ECO:0007669"/>
    <property type="project" value="InterPro"/>
</dbReference>
<feature type="region of interest" description="Disordered" evidence="11">
    <location>
        <begin position="597"/>
        <end position="638"/>
    </location>
</feature>
<feature type="compositionally biased region" description="Polar residues" evidence="11">
    <location>
        <begin position="770"/>
        <end position="781"/>
    </location>
</feature>
<evidence type="ECO:0000313" key="14">
    <source>
        <dbReference type="EMBL" id="KAJ1733432.1"/>
    </source>
</evidence>
<dbReference type="GO" id="GO:0015385">
    <property type="term" value="F:sodium:proton antiporter activity"/>
    <property type="evidence" value="ECO:0007669"/>
    <property type="project" value="InterPro"/>
</dbReference>
<dbReference type="OrthoDB" id="2190219at2759"/>
<dbReference type="Pfam" id="PF00999">
    <property type="entry name" value="Na_H_Exchanger"/>
    <property type="match status" value="1"/>
</dbReference>
<sequence length="920" mass="102139">MGVETKVVPAFLGGFICIYGLVSGFVKERLFLSEALVAMVFGIVVGPRVIDVVDPRSFVNVHSFTREFARYVIAIQVMAAGITLPGRYMVRKWRTMSVLLGPVMIVMWLVTAGIIHLMFKLSFKQSLLIASCAAPTDPILANSVVKGRYAEANVPKNVRDALSAESGVNDGLGLPFLYFALYLLDESYTTRHAIGKWFYWTWCYNILLSTVIGIVVGYIARKLLRLSESYDLIDKESFLSFSIGLAVFIVGCLQLIGSDDILCCFIAGHSFTWDDWFRDETKDAHFQEVLDGLINVTFFIYFGTIIPWDQFTNAELVLAPWRLIVAAILVLLLRRLPVVLLLTRFTPAFRNFRQSLFAGWFGPIGVGAIFFAEIVLEEIEKDPDSFHLRSREIIEPIIMFLIFSSVLVHGTTLPLMYIGKVVRTRSRSMSTMSIRNGIASRLSFIYSRDHPDTSNLHVSVLDGTLNDEYVDEALEKRDGRVLGGMHVGSSAGPSTTHDGSQPGTSGGSQQDTSVGHQSQPDPERLASTQRRGSLDLTRTITIDDTPKVARDQMDIHYHINQARGQFRQHVQNLNTPTNAHGPGYPYLRPEPAMRRRSYSVRDIPRTMQPDETGDDRHRSRQPLSAEEAGDAAGRAATRAKQAADLATLDAAVSYPEPVHVSRKYTGASETRSDTDLAALRGGLDQQQRRQQHGRRPGEDGLARPSSAGSSQSAPHISVDDEEGLVLAADEEIASRHASRAATRQTAASDPNALPDSDMAHAIGEAAPATRHSSLQGSNRHATQPAPEMQPGTEQQPDHQAVDIGQAHHGAHHVRRRSRDSGIRRIIRRRRRTPQEGAAPADSRACEFIGNRRNPLGRREDGELVDYDDPNDNDLETGFMEHNVDDRLADYFTLDLGTSISRLRSWLSALRHRQTDGGRRD</sequence>
<evidence type="ECO:0000256" key="3">
    <source>
        <dbReference type="ARBA" id="ARBA00022448"/>
    </source>
</evidence>
<feature type="compositionally biased region" description="Basic residues" evidence="11">
    <location>
        <begin position="808"/>
        <end position="817"/>
    </location>
</feature>
<dbReference type="FunFam" id="1.20.1530.20:FF:000015">
    <property type="entry name" value="Na(+)/H(+) antiporter 2"/>
    <property type="match status" value="1"/>
</dbReference>
<comment type="similarity">
    <text evidence="2">Belongs to the fungal Na(+)/H(+) exchanger family.</text>
</comment>
<dbReference type="GO" id="GO:0042391">
    <property type="term" value="P:regulation of membrane potential"/>
    <property type="evidence" value="ECO:0007669"/>
    <property type="project" value="InterPro"/>
</dbReference>
<evidence type="ECO:0000256" key="6">
    <source>
        <dbReference type="ARBA" id="ARBA00022989"/>
    </source>
</evidence>
<dbReference type="EMBL" id="JANBOI010000140">
    <property type="protein sequence ID" value="KAJ1733432.1"/>
    <property type="molecule type" value="Genomic_DNA"/>
</dbReference>
<dbReference type="AlphaFoldDB" id="A0A9W8CX67"/>
<feature type="transmembrane region" description="Helical" evidence="12">
    <location>
        <begin position="240"/>
        <end position="268"/>
    </location>
</feature>
<evidence type="ECO:0000256" key="5">
    <source>
        <dbReference type="ARBA" id="ARBA00022692"/>
    </source>
</evidence>
<comment type="caution">
    <text evidence="14">The sequence shown here is derived from an EMBL/GenBank/DDBJ whole genome shotgun (WGS) entry which is preliminary data.</text>
</comment>
<proteinExistence type="inferred from homology"/>
<evidence type="ECO:0000256" key="2">
    <source>
        <dbReference type="ARBA" id="ARBA00005248"/>
    </source>
</evidence>
<keyword evidence="9 12" id="KW-0472">Membrane</keyword>
<feature type="region of interest" description="Disordered" evidence="11">
    <location>
        <begin position="682"/>
        <end position="720"/>
    </location>
</feature>
<name>A0A9W8CX67_9FUNG</name>
<feature type="transmembrane region" description="Helical" evidence="12">
    <location>
        <begin position="289"/>
        <end position="308"/>
    </location>
</feature>
<dbReference type="PANTHER" id="PTHR31382">
    <property type="entry name" value="NA(+)/H(+) ANTIPORTER"/>
    <property type="match status" value="1"/>
</dbReference>
<protein>
    <recommendedName>
        <fullName evidence="13">Cation/H+ exchanger transmembrane domain-containing protein</fullName>
    </recommendedName>
</protein>
<dbReference type="Gene3D" id="1.20.1530.20">
    <property type="match status" value="1"/>
</dbReference>
<keyword evidence="10" id="KW-0739">Sodium transport</keyword>
<evidence type="ECO:0000256" key="1">
    <source>
        <dbReference type="ARBA" id="ARBA00004141"/>
    </source>
</evidence>
<keyword evidence="5 12" id="KW-0812">Transmembrane</keyword>
<dbReference type="Proteomes" id="UP001143981">
    <property type="component" value="Unassembled WGS sequence"/>
</dbReference>
<keyword evidence="8" id="KW-0406">Ion transport</keyword>
<keyword evidence="7" id="KW-0915">Sodium</keyword>
<keyword evidence="4" id="KW-0050">Antiport</keyword>
<accession>A0A9W8CX67</accession>
<feature type="compositionally biased region" description="Low complexity" evidence="11">
    <location>
        <begin position="739"/>
        <end position="748"/>
    </location>
</feature>
<feature type="transmembrane region" description="Helical" evidence="12">
    <location>
        <begin position="31"/>
        <end position="50"/>
    </location>
</feature>
<feature type="domain" description="Cation/H+ exchanger transmembrane" evidence="13">
    <location>
        <begin position="22"/>
        <end position="416"/>
    </location>
</feature>
<reference evidence="14" key="1">
    <citation type="submission" date="2022-07" db="EMBL/GenBank/DDBJ databases">
        <title>Phylogenomic reconstructions and comparative analyses of Kickxellomycotina fungi.</title>
        <authorList>
            <person name="Reynolds N.K."/>
            <person name="Stajich J.E."/>
            <person name="Barry K."/>
            <person name="Grigoriev I.V."/>
            <person name="Crous P."/>
            <person name="Smith M.E."/>
        </authorList>
    </citation>
    <scope>NUCLEOTIDE SEQUENCE</scope>
    <source>
        <strain evidence="14">BCRC 34381</strain>
    </source>
</reference>
<evidence type="ECO:0000256" key="8">
    <source>
        <dbReference type="ARBA" id="ARBA00023065"/>
    </source>
</evidence>
<evidence type="ECO:0000256" key="9">
    <source>
        <dbReference type="ARBA" id="ARBA00023136"/>
    </source>
</evidence>
<evidence type="ECO:0000259" key="13">
    <source>
        <dbReference type="Pfam" id="PF00999"/>
    </source>
</evidence>
<feature type="transmembrane region" description="Helical" evidence="12">
    <location>
        <begin position="7"/>
        <end position="25"/>
    </location>
</feature>
<evidence type="ECO:0000256" key="4">
    <source>
        <dbReference type="ARBA" id="ARBA00022449"/>
    </source>
</evidence>
<keyword evidence="15" id="KW-1185">Reference proteome</keyword>
<dbReference type="InterPro" id="IPR006153">
    <property type="entry name" value="Cation/H_exchanger_TM"/>
</dbReference>
<feature type="region of interest" description="Disordered" evidence="11">
    <location>
        <begin position="480"/>
        <end position="539"/>
    </location>
</feature>
<feature type="region of interest" description="Disordered" evidence="11">
    <location>
        <begin position="735"/>
        <end position="844"/>
    </location>
</feature>
<gene>
    <name evidence="14" type="ORF">LPJ61_001556</name>
</gene>
<dbReference type="GO" id="GO:0005886">
    <property type="term" value="C:plasma membrane"/>
    <property type="evidence" value="ECO:0007669"/>
    <property type="project" value="InterPro"/>
</dbReference>
<evidence type="ECO:0000256" key="7">
    <source>
        <dbReference type="ARBA" id="ARBA00023053"/>
    </source>
</evidence>
<dbReference type="InterPro" id="IPR004712">
    <property type="entry name" value="Na+/H+_antiporter_fungi"/>
</dbReference>
<feature type="transmembrane region" description="Helical" evidence="12">
    <location>
        <begin position="71"/>
        <end position="90"/>
    </location>
</feature>
<feature type="transmembrane region" description="Helical" evidence="12">
    <location>
        <begin position="96"/>
        <end position="119"/>
    </location>
</feature>
<feature type="transmembrane region" description="Helical" evidence="12">
    <location>
        <begin position="396"/>
        <end position="419"/>
    </location>
</feature>
<feature type="transmembrane region" description="Helical" evidence="12">
    <location>
        <begin position="197"/>
        <end position="220"/>
    </location>
</feature>
<evidence type="ECO:0000256" key="10">
    <source>
        <dbReference type="ARBA" id="ARBA00023201"/>
    </source>
</evidence>
<feature type="transmembrane region" description="Helical" evidence="12">
    <location>
        <begin position="355"/>
        <end position="376"/>
    </location>
</feature>